<dbReference type="GO" id="GO:0003700">
    <property type="term" value="F:DNA-binding transcription factor activity"/>
    <property type="evidence" value="ECO:0007669"/>
    <property type="project" value="InterPro"/>
</dbReference>
<reference evidence="5 8" key="2">
    <citation type="submission" date="2019-10" db="EMBL/GenBank/DDBJ databases">
        <title>Prolixibacter strains distinguished by the presence of nitrate reductase genes were adept at nitrate-dependent anaerobic corrosion of metallic iron and carbon steel.</title>
        <authorList>
            <person name="Iino T."/>
            <person name="Shono N."/>
            <person name="Ito K."/>
            <person name="Nakamura R."/>
            <person name="Sueoka K."/>
            <person name="Harayama S."/>
            <person name="Ohkuma M."/>
        </authorList>
    </citation>
    <scope>NUCLEOTIDE SEQUENCE [LARGE SCALE GENOMIC DNA]</scope>
    <source>
        <strain evidence="5 8">MIC1-1</strain>
    </source>
</reference>
<dbReference type="InterPro" id="IPR036388">
    <property type="entry name" value="WH-like_DNA-bd_sf"/>
</dbReference>
<dbReference type="EMBL" id="PYGC01000001">
    <property type="protein sequence ID" value="PSK85473.1"/>
    <property type="molecule type" value="Genomic_DNA"/>
</dbReference>
<dbReference type="Proteomes" id="UP000240621">
    <property type="component" value="Unassembled WGS sequence"/>
</dbReference>
<organism evidence="6 7">
    <name type="scientific">Prolixibacter denitrificans</name>
    <dbReference type="NCBI Taxonomy" id="1541063"/>
    <lineage>
        <taxon>Bacteria</taxon>
        <taxon>Pseudomonadati</taxon>
        <taxon>Bacteroidota</taxon>
        <taxon>Bacteroidia</taxon>
        <taxon>Marinilabiliales</taxon>
        <taxon>Prolixibacteraceae</taxon>
        <taxon>Prolixibacter</taxon>
    </lineage>
</organism>
<accession>A0A2P8CKL4</accession>
<evidence type="ECO:0000313" key="8">
    <source>
        <dbReference type="Proteomes" id="UP000396862"/>
    </source>
</evidence>
<evidence type="ECO:0000256" key="3">
    <source>
        <dbReference type="ARBA" id="ARBA00023163"/>
    </source>
</evidence>
<dbReference type="Pfam" id="PF01047">
    <property type="entry name" value="MarR"/>
    <property type="match status" value="1"/>
</dbReference>
<evidence type="ECO:0000256" key="1">
    <source>
        <dbReference type="ARBA" id="ARBA00023015"/>
    </source>
</evidence>
<dbReference type="PANTHER" id="PTHR42756:SF1">
    <property type="entry name" value="TRANSCRIPTIONAL REPRESSOR OF EMRAB OPERON"/>
    <property type="match status" value="1"/>
</dbReference>
<comment type="caution">
    <text evidence="6">The sequence shown here is derived from an EMBL/GenBank/DDBJ whole genome shotgun (WGS) entry which is preliminary data.</text>
</comment>
<reference evidence="6 7" key="1">
    <citation type="submission" date="2018-03" db="EMBL/GenBank/DDBJ databases">
        <title>Genomic Encyclopedia of Archaeal and Bacterial Type Strains, Phase II (KMG-II): from individual species to whole genera.</title>
        <authorList>
            <person name="Goeker M."/>
        </authorList>
    </citation>
    <scope>NUCLEOTIDE SEQUENCE [LARGE SCALE GENOMIC DNA]</scope>
    <source>
        <strain evidence="6 7">DSM 27267</strain>
    </source>
</reference>
<keyword evidence="1" id="KW-0805">Transcription regulation</keyword>
<evidence type="ECO:0000313" key="6">
    <source>
        <dbReference type="EMBL" id="PSK85473.1"/>
    </source>
</evidence>
<evidence type="ECO:0000256" key="2">
    <source>
        <dbReference type="ARBA" id="ARBA00023125"/>
    </source>
</evidence>
<evidence type="ECO:0000313" key="5">
    <source>
        <dbReference type="EMBL" id="GET20093.1"/>
    </source>
</evidence>
<dbReference type="InterPro" id="IPR036390">
    <property type="entry name" value="WH_DNA-bd_sf"/>
</dbReference>
<keyword evidence="8" id="KW-1185">Reference proteome</keyword>
<dbReference type="RefSeq" id="WP_170108842.1">
    <property type="nucleotide sequence ID" value="NZ_BLAU01000001.1"/>
</dbReference>
<dbReference type="PROSITE" id="PS50995">
    <property type="entry name" value="HTH_MARR_2"/>
    <property type="match status" value="1"/>
</dbReference>
<keyword evidence="3" id="KW-0804">Transcription</keyword>
<dbReference type="EMBL" id="BLAU01000001">
    <property type="protein sequence ID" value="GET20093.1"/>
    <property type="molecule type" value="Genomic_DNA"/>
</dbReference>
<protein>
    <submittedName>
        <fullName evidence="6">DNA-binding MarR family transcriptional regulator</fullName>
    </submittedName>
</protein>
<dbReference type="PRINTS" id="PR00598">
    <property type="entry name" value="HTHMARR"/>
</dbReference>
<feature type="domain" description="HTH marR-type" evidence="4">
    <location>
        <begin position="1"/>
        <end position="135"/>
    </location>
</feature>
<dbReference type="SMART" id="SM00347">
    <property type="entry name" value="HTH_MARR"/>
    <property type="match status" value="1"/>
</dbReference>
<dbReference type="GO" id="GO:0003677">
    <property type="term" value="F:DNA binding"/>
    <property type="evidence" value="ECO:0007669"/>
    <property type="project" value="UniProtKB-KW"/>
</dbReference>
<dbReference type="PANTHER" id="PTHR42756">
    <property type="entry name" value="TRANSCRIPTIONAL REGULATOR, MARR"/>
    <property type="match status" value="1"/>
</dbReference>
<dbReference type="Gene3D" id="1.10.10.10">
    <property type="entry name" value="Winged helix-like DNA-binding domain superfamily/Winged helix DNA-binding domain"/>
    <property type="match status" value="1"/>
</dbReference>
<evidence type="ECO:0000313" key="7">
    <source>
        <dbReference type="Proteomes" id="UP000240621"/>
    </source>
</evidence>
<proteinExistence type="predicted"/>
<name>A0A2P8CKL4_9BACT</name>
<dbReference type="AlphaFoldDB" id="A0A2P8CKL4"/>
<dbReference type="SUPFAM" id="SSF46785">
    <property type="entry name" value="Winged helix' DNA-binding domain"/>
    <property type="match status" value="1"/>
</dbReference>
<gene>
    <name evidence="6" type="ORF">CLV93_101429</name>
    <name evidence="5" type="ORF">JCM18694_03390</name>
</gene>
<sequence>MTLEETINHFLSRAKQIEEQARQQSELGDLTQHQLSCLRKIDKLKHPLPSVLAEELSITKPTTTALVEKLAKKNVIKKVPSKKDKRAFHLHLTGAGKKLIRLHESVQAEVISQLTKNLNESEKDILGYLLAKTLSEE</sequence>
<evidence type="ECO:0000259" key="4">
    <source>
        <dbReference type="PROSITE" id="PS50995"/>
    </source>
</evidence>
<keyword evidence="2 6" id="KW-0238">DNA-binding</keyword>
<dbReference type="InterPro" id="IPR000835">
    <property type="entry name" value="HTH_MarR-typ"/>
</dbReference>
<dbReference type="Proteomes" id="UP000396862">
    <property type="component" value="Unassembled WGS sequence"/>
</dbReference>